<proteinExistence type="predicted"/>
<gene>
    <name evidence="3" type="ORF">IM811_009506</name>
</gene>
<accession>A0A8H7MY13</accession>
<feature type="region of interest" description="Disordered" evidence="1">
    <location>
        <begin position="462"/>
        <end position="518"/>
    </location>
</feature>
<dbReference type="AlphaFoldDB" id="A0A8H7MY13"/>
<name>A0A8H7MY13_BIOOC</name>
<reference evidence="3" key="1">
    <citation type="submission" date="2020-10" db="EMBL/GenBank/DDBJ databases">
        <title>High-Quality Genome Resource of Clonostachys rosea strain S41 by Oxford Nanopore Long-Read Sequencing.</title>
        <authorList>
            <person name="Wang H."/>
        </authorList>
    </citation>
    <scope>NUCLEOTIDE SEQUENCE</scope>
    <source>
        <strain evidence="3">S41</strain>
    </source>
</reference>
<evidence type="ECO:0000313" key="3">
    <source>
        <dbReference type="EMBL" id="KAF9742206.1"/>
    </source>
</evidence>
<feature type="compositionally biased region" description="Polar residues" evidence="1">
    <location>
        <begin position="496"/>
        <end position="511"/>
    </location>
</feature>
<feature type="compositionally biased region" description="Basic and acidic residues" evidence="1">
    <location>
        <begin position="180"/>
        <end position="191"/>
    </location>
</feature>
<feature type="domain" description="HNH nuclease" evidence="2">
    <location>
        <begin position="195"/>
        <end position="281"/>
    </location>
</feature>
<dbReference type="Proteomes" id="UP000616885">
    <property type="component" value="Unassembled WGS sequence"/>
</dbReference>
<evidence type="ECO:0000256" key="1">
    <source>
        <dbReference type="SAM" id="MobiDB-lite"/>
    </source>
</evidence>
<dbReference type="Pfam" id="PF13391">
    <property type="entry name" value="HNH_2"/>
    <property type="match status" value="1"/>
</dbReference>
<evidence type="ECO:0000259" key="2">
    <source>
        <dbReference type="Pfam" id="PF13391"/>
    </source>
</evidence>
<feature type="region of interest" description="Disordered" evidence="1">
    <location>
        <begin position="142"/>
        <end position="191"/>
    </location>
</feature>
<feature type="compositionally biased region" description="Basic and acidic residues" evidence="1">
    <location>
        <begin position="479"/>
        <end position="490"/>
    </location>
</feature>
<dbReference type="InterPro" id="IPR003615">
    <property type="entry name" value="HNH_nuc"/>
</dbReference>
<sequence length="518" mass="56952">MANPSGRETANAALDYFFNQNPTDAEVQACVAFLAADIPTETQGPEDHISIHELVQRIALAEKAQAILNDAKGNNPAATLAPLELTPVHLAYFLYAEKECLEAIVDEQPFFIDVRLRTIEPFLKMILQKPFSLDLPINIPDPASGAEDASPDPASDGGDTSYQPRAKRVKVGKGGNTIDRNPKTANEARQRDQRCIATGCPEFEACHIMPFSVNNTSAKLETAREILSNVVMPVIPRPDWRIIRELVVPKNGEVGISDQSCNILCLEPLAHKIFDKAYFALEWVGTSDKGELDCKIDDKTYKTVRLRWHWLPNCVADALGETYLHERATRKGGDAGRLLKVGDGSDHGMATAIHRHIANASKISSHGVSLSRTDNHRPLMTGNILFIRVREEDLDKTRVLIQIQWLALRMAAISGAAEVVDDLDSEPPSGKELPTFPRALFQAQTDDFDNVVLPMRRQMFAAQPAPESPDTEEAGPAPKAEDSPAPKAEAELEATMSPTLRNDSPRQTTISGHRIRAT</sequence>
<evidence type="ECO:0000313" key="4">
    <source>
        <dbReference type="Proteomes" id="UP000616885"/>
    </source>
</evidence>
<protein>
    <recommendedName>
        <fullName evidence="2">HNH nuclease domain-containing protein</fullName>
    </recommendedName>
</protein>
<comment type="caution">
    <text evidence="3">The sequence shown here is derived from an EMBL/GenBank/DDBJ whole genome shotgun (WGS) entry which is preliminary data.</text>
</comment>
<organism evidence="3 4">
    <name type="scientific">Bionectria ochroleuca</name>
    <name type="common">Gliocladium roseum</name>
    <dbReference type="NCBI Taxonomy" id="29856"/>
    <lineage>
        <taxon>Eukaryota</taxon>
        <taxon>Fungi</taxon>
        <taxon>Dikarya</taxon>
        <taxon>Ascomycota</taxon>
        <taxon>Pezizomycotina</taxon>
        <taxon>Sordariomycetes</taxon>
        <taxon>Hypocreomycetidae</taxon>
        <taxon>Hypocreales</taxon>
        <taxon>Bionectriaceae</taxon>
        <taxon>Clonostachys</taxon>
    </lineage>
</organism>
<dbReference type="EMBL" id="JADCTT010000022">
    <property type="protein sequence ID" value="KAF9742206.1"/>
    <property type="molecule type" value="Genomic_DNA"/>
</dbReference>